<reference evidence="1 2" key="1">
    <citation type="journal article" date="2016" name="Nat. Commun.">
        <title>Thousands of microbial genomes shed light on interconnected biogeochemical processes in an aquifer system.</title>
        <authorList>
            <person name="Anantharaman K."/>
            <person name="Brown C.T."/>
            <person name="Hug L.A."/>
            <person name="Sharon I."/>
            <person name="Castelle C.J."/>
            <person name="Probst A.J."/>
            <person name="Thomas B.C."/>
            <person name="Singh A."/>
            <person name="Wilkins M.J."/>
            <person name="Karaoz U."/>
            <person name="Brodie E.L."/>
            <person name="Williams K.H."/>
            <person name="Hubbard S.S."/>
            <person name="Banfield J.F."/>
        </authorList>
    </citation>
    <scope>NUCLEOTIDE SEQUENCE [LARGE SCALE GENOMIC DNA]</scope>
</reference>
<accession>A0A1F6DAL7</accession>
<name>A0A1F6DAL7_9BACT</name>
<proteinExistence type="predicted"/>
<dbReference type="AlphaFoldDB" id="A0A1F6DAL7"/>
<comment type="caution">
    <text evidence="1">The sequence shown here is derived from an EMBL/GenBank/DDBJ whole genome shotgun (WGS) entry which is preliminary data.</text>
</comment>
<sequence>MKNIVLGLALLAVIVGGVYWYMQDGEEMSGMLYSSAVYGISFQYPESYELQEREVGNGERYHYSIVLIDKEALANIPQNGEGPPTINVNIFQNNLDQRTVEQWVRSTNDSNFKLSPDGTPVPTTVADTPALSYIVDGLYRSNVVVFAHGDNIIMFNGQWLAEGDQIRADFGRVLASLELH</sequence>
<evidence type="ECO:0000313" key="1">
    <source>
        <dbReference type="EMBL" id="OGG58072.1"/>
    </source>
</evidence>
<protein>
    <submittedName>
        <fullName evidence="1">Uncharacterized protein</fullName>
    </submittedName>
</protein>
<organism evidence="1 2">
    <name type="scientific">Candidatus Kaiserbacteria bacterium RIFCSPHIGHO2_01_FULL_55_17</name>
    <dbReference type="NCBI Taxonomy" id="1798484"/>
    <lineage>
        <taxon>Bacteria</taxon>
        <taxon>Candidatus Kaiseribacteriota</taxon>
    </lineage>
</organism>
<dbReference type="Proteomes" id="UP000177958">
    <property type="component" value="Unassembled WGS sequence"/>
</dbReference>
<evidence type="ECO:0000313" key="2">
    <source>
        <dbReference type="Proteomes" id="UP000177958"/>
    </source>
</evidence>
<gene>
    <name evidence="1" type="ORF">A2853_01125</name>
</gene>
<dbReference type="EMBL" id="MFKX01000007">
    <property type="protein sequence ID" value="OGG58072.1"/>
    <property type="molecule type" value="Genomic_DNA"/>
</dbReference>